<dbReference type="InterPro" id="IPR040843">
    <property type="entry name" value="RAMA"/>
</dbReference>
<reference evidence="3" key="2">
    <citation type="journal article" date="2008" name="Genome Biol.">
        <title>Improved genome assembly and evidence-based global gene model set for the chordate Ciona intestinalis: new insight into intron and operon populations.</title>
        <authorList>
            <person name="Satou Y."/>
            <person name="Mineta K."/>
            <person name="Ogasawara M."/>
            <person name="Sasakura Y."/>
            <person name="Shoguchi E."/>
            <person name="Ueno K."/>
            <person name="Yamada L."/>
            <person name="Matsumoto J."/>
            <person name="Wasserscheid J."/>
            <person name="Dewar K."/>
            <person name="Wiley G.B."/>
            <person name="Macmil S.L."/>
            <person name="Roe B.A."/>
            <person name="Zeller R.W."/>
            <person name="Hastings K.E."/>
            <person name="Lemaire P."/>
            <person name="Lindquist E."/>
            <person name="Endo T."/>
            <person name="Hotta K."/>
            <person name="Inaba K."/>
        </authorList>
    </citation>
    <scope>NUCLEOTIDE SEQUENCE [LARGE SCALE GENOMIC DNA]</scope>
    <source>
        <strain evidence="3">wild type</strain>
    </source>
</reference>
<dbReference type="PROSITE" id="PS50249">
    <property type="entry name" value="MPN"/>
    <property type="match status" value="1"/>
</dbReference>
<dbReference type="GO" id="GO:0070552">
    <property type="term" value="C:BRISC complex"/>
    <property type="evidence" value="ECO:0000318"/>
    <property type="project" value="GO_Central"/>
</dbReference>
<feature type="domain" description="MPN" evidence="2">
    <location>
        <begin position="224"/>
        <end position="356"/>
    </location>
</feature>
<dbReference type="OMA" id="VEMVYVQ"/>
<dbReference type="Ensembl" id="ENSCINT00000014135.3">
    <property type="protein sequence ID" value="ENSCINP00000014135.3"/>
    <property type="gene ID" value="ENSCING00000006883.3"/>
</dbReference>
<dbReference type="Pfam" id="PF18755">
    <property type="entry name" value="RAMA"/>
    <property type="match status" value="1"/>
</dbReference>
<name>F6YUQ8_CIOIN</name>
<evidence type="ECO:0000259" key="2">
    <source>
        <dbReference type="PROSITE" id="PS50249"/>
    </source>
</evidence>
<dbReference type="Pfam" id="PF01398">
    <property type="entry name" value="JAB"/>
    <property type="match status" value="1"/>
</dbReference>
<dbReference type="Proteomes" id="UP000008144">
    <property type="component" value="Chromosome 9"/>
</dbReference>
<dbReference type="EMBL" id="EAAA01002798">
    <property type="status" value="NOT_ANNOTATED_CDS"/>
    <property type="molecule type" value="Genomic_DNA"/>
</dbReference>
<dbReference type="GO" id="GO:0070531">
    <property type="term" value="C:BRCA1-A complex"/>
    <property type="evidence" value="ECO:0000318"/>
    <property type="project" value="GO_Central"/>
</dbReference>
<dbReference type="SUPFAM" id="SSF102712">
    <property type="entry name" value="JAB1/MPN domain"/>
    <property type="match status" value="1"/>
</dbReference>
<accession>F6YUQ8</accession>
<proteinExistence type="predicted"/>
<dbReference type="PANTHER" id="PTHR10410">
    <property type="entry name" value="EUKARYOTIC TRANSLATION INITIATION FACTOR 3 -RELATED"/>
    <property type="match status" value="1"/>
</dbReference>
<dbReference type="InterPro" id="IPR050242">
    <property type="entry name" value="JAMM_MPN+_peptidase_M67A"/>
</dbReference>
<reference evidence="4" key="1">
    <citation type="journal article" date="2002" name="Science">
        <title>The draft genome of Ciona intestinalis: insights into chordate and vertebrate origins.</title>
        <authorList>
            <person name="Dehal P."/>
            <person name="Satou Y."/>
            <person name="Campbell R.K."/>
            <person name="Chapman J."/>
            <person name="Degnan B."/>
            <person name="De Tomaso A."/>
            <person name="Davidson B."/>
            <person name="Di Gregorio A."/>
            <person name="Gelpke M."/>
            <person name="Goodstein D.M."/>
            <person name="Harafuji N."/>
            <person name="Hastings K.E."/>
            <person name="Ho I."/>
            <person name="Hotta K."/>
            <person name="Huang W."/>
            <person name="Kawashima T."/>
            <person name="Lemaire P."/>
            <person name="Martinez D."/>
            <person name="Meinertzhagen I.A."/>
            <person name="Necula S."/>
            <person name="Nonaka M."/>
            <person name="Putnam N."/>
            <person name="Rash S."/>
            <person name="Saiga H."/>
            <person name="Satake M."/>
            <person name="Terry A."/>
            <person name="Yamada L."/>
            <person name="Wang H.G."/>
            <person name="Awazu S."/>
            <person name="Azumi K."/>
            <person name="Boore J."/>
            <person name="Branno M."/>
            <person name="Chin-Bow S."/>
            <person name="DeSantis R."/>
            <person name="Doyle S."/>
            <person name="Francino P."/>
            <person name="Keys D.N."/>
            <person name="Haga S."/>
            <person name="Hayashi H."/>
            <person name="Hino K."/>
            <person name="Imai K.S."/>
            <person name="Inaba K."/>
            <person name="Kano S."/>
            <person name="Kobayashi K."/>
            <person name="Kobayashi M."/>
            <person name="Lee B.I."/>
            <person name="Makabe K.W."/>
            <person name="Manohar C."/>
            <person name="Matassi G."/>
            <person name="Medina M."/>
            <person name="Mochizuki Y."/>
            <person name="Mount S."/>
            <person name="Morishita T."/>
            <person name="Miura S."/>
            <person name="Nakayama A."/>
            <person name="Nishizaka S."/>
            <person name="Nomoto H."/>
            <person name="Ohta F."/>
            <person name="Oishi K."/>
            <person name="Rigoutsos I."/>
            <person name="Sano M."/>
            <person name="Sasaki A."/>
            <person name="Sasakura Y."/>
            <person name="Shoguchi E."/>
            <person name="Shin-i T."/>
            <person name="Spagnuolo A."/>
            <person name="Stainier D."/>
            <person name="Suzuki M.M."/>
            <person name="Tassy O."/>
            <person name="Takatori N."/>
            <person name="Tokuoka M."/>
            <person name="Yagi K."/>
            <person name="Yoshizaki F."/>
            <person name="Wada S."/>
            <person name="Zhang C."/>
            <person name="Hyatt P.D."/>
            <person name="Larimer F."/>
            <person name="Detter C."/>
            <person name="Doggett N."/>
            <person name="Glavina T."/>
            <person name="Hawkins T."/>
            <person name="Richardson P."/>
            <person name="Lucas S."/>
            <person name="Kohara Y."/>
            <person name="Levine M."/>
            <person name="Satoh N."/>
            <person name="Rokhsar D.S."/>
        </authorList>
    </citation>
    <scope>NUCLEOTIDE SEQUENCE [LARGE SCALE GENOMIC DNA]</scope>
</reference>
<dbReference type="GeneTree" id="ENSGT00940000160191"/>
<dbReference type="STRING" id="7719.ENSCINP00000014135"/>
<organism evidence="3 4">
    <name type="scientific">Ciona intestinalis</name>
    <name type="common">Transparent sea squirt</name>
    <name type="synonym">Ascidia intestinalis</name>
    <dbReference type="NCBI Taxonomy" id="7719"/>
    <lineage>
        <taxon>Eukaryota</taxon>
        <taxon>Metazoa</taxon>
        <taxon>Chordata</taxon>
        <taxon>Tunicata</taxon>
        <taxon>Ascidiacea</taxon>
        <taxon>Phlebobranchia</taxon>
        <taxon>Cionidae</taxon>
        <taxon>Ciona</taxon>
    </lineage>
</organism>
<keyword evidence="4" id="KW-1185">Reference proteome</keyword>
<dbReference type="InterPro" id="IPR000555">
    <property type="entry name" value="JAMM/MPN+_dom"/>
</dbReference>
<dbReference type="InterPro" id="IPR037518">
    <property type="entry name" value="MPN"/>
</dbReference>
<reference evidence="3" key="3">
    <citation type="submission" date="2025-08" db="UniProtKB">
        <authorList>
            <consortium name="Ensembl"/>
        </authorList>
    </citation>
    <scope>IDENTIFICATION</scope>
</reference>
<sequence>QPPPNPEKPMATPAAPVEKEDDDSNADDTDISPRSSRGGTSRSVTLQTLVQEGVLEPGNGVLSIDYLSHKYLGDLLPNGKILWDNVQFPSPSTWATHIKKKINPSKKSGCGWNSVKYKGKKLDKLKANWFRKNAGVVPTHSPAAVSRCFIDILFIGGYAAVALQNFDEELMAQCNANTLLLDNKMVRERQSMKYAELKHQTTIDPNTLIEFENFNETNPQPFSIVVSSSVLLLIDFHCHLSTSEVVGYLGGQWDPNKRCLFIIQAFPCKCKLCDQDNAMVVEQEISQNMMRRNLTRVGWYHSHPTSQSEPTIRDIDVQHEMQAMVAATHPAIGLICSPFDVRDATRTESVYSAFWVSPPPEVSEGEVWYGMPMRLVYNEMQDHAIQQDLLAEMRMLVDFHKTQPDLIGFGKLWKGTMTYLDKIKLSMTRKLPKDRSGSQLVHFVHELLMNSTTVNTG</sequence>
<evidence type="ECO:0000256" key="1">
    <source>
        <dbReference type="SAM" id="MobiDB-lite"/>
    </source>
</evidence>
<feature type="region of interest" description="Disordered" evidence="1">
    <location>
        <begin position="1"/>
        <end position="42"/>
    </location>
</feature>
<feature type="compositionally biased region" description="Acidic residues" evidence="1">
    <location>
        <begin position="19"/>
        <end position="30"/>
    </location>
</feature>
<dbReference type="GO" id="GO:0031593">
    <property type="term" value="F:polyubiquitin modification-dependent protein binding"/>
    <property type="evidence" value="ECO:0000318"/>
    <property type="project" value="GO_Central"/>
</dbReference>
<dbReference type="AlphaFoldDB" id="F6YUQ8"/>
<reference evidence="3" key="4">
    <citation type="submission" date="2025-09" db="UniProtKB">
        <authorList>
            <consortium name="Ensembl"/>
        </authorList>
    </citation>
    <scope>IDENTIFICATION</scope>
</reference>
<evidence type="ECO:0000313" key="3">
    <source>
        <dbReference type="Ensembl" id="ENSCINP00000014135.3"/>
    </source>
</evidence>
<dbReference type="Gene3D" id="3.40.140.10">
    <property type="entry name" value="Cytidine Deaminase, domain 2"/>
    <property type="match status" value="1"/>
</dbReference>
<dbReference type="GO" id="GO:0008237">
    <property type="term" value="F:metallopeptidase activity"/>
    <property type="evidence" value="ECO:0000318"/>
    <property type="project" value="GO_Central"/>
</dbReference>
<dbReference type="GO" id="GO:0006302">
    <property type="term" value="P:double-strand break repair"/>
    <property type="evidence" value="ECO:0000318"/>
    <property type="project" value="GO_Central"/>
</dbReference>
<feature type="compositionally biased region" description="Low complexity" evidence="1">
    <location>
        <begin position="32"/>
        <end position="42"/>
    </location>
</feature>
<dbReference type="HOGENOM" id="CLU_037792_0_0_1"/>
<dbReference type="CDD" id="cd08067">
    <property type="entry name" value="MPN_2A_DUB"/>
    <property type="match status" value="1"/>
</dbReference>
<protein>
    <recommendedName>
        <fullName evidence="2">MPN domain-containing protein</fullName>
    </recommendedName>
</protein>
<dbReference type="InParanoid" id="F6YUQ8"/>
<evidence type="ECO:0000313" key="4">
    <source>
        <dbReference type="Proteomes" id="UP000008144"/>
    </source>
</evidence>